<accession>A0AAE0NSD4</accession>
<protein>
    <submittedName>
        <fullName evidence="1">Uncharacterized protein</fullName>
    </submittedName>
</protein>
<name>A0AAE0NSD4_9PEZI</name>
<dbReference type="Proteomes" id="UP001285441">
    <property type="component" value="Unassembled WGS sequence"/>
</dbReference>
<gene>
    <name evidence="1" type="ORF">B0H63DRAFT_447712</name>
</gene>
<evidence type="ECO:0000313" key="2">
    <source>
        <dbReference type="Proteomes" id="UP001285441"/>
    </source>
</evidence>
<reference evidence="1" key="2">
    <citation type="submission" date="2023-06" db="EMBL/GenBank/DDBJ databases">
        <authorList>
            <consortium name="Lawrence Berkeley National Laboratory"/>
            <person name="Haridas S."/>
            <person name="Hensen N."/>
            <person name="Bonometti L."/>
            <person name="Westerberg I."/>
            <person name="Brannstrom I.O."/>
            <person name="Guillou S."/>
            <person name="Cros-Aarteil S."/>
            <person name="Calhoun S."/>
            <person name="Kuo A."/>
            <person name="Mondo S."/>
            <person name="Pangilinan J."/>
            <person name="Riley R."/>
            <person name="LaButti K."/>
            <person name="Andreopoulos B."/>
            <person name="Lipzen A."/>
            <person name="Chen C."/>
            <person name="Yanf M."/>
            <person name="Daum C."/>
            <person name="Ng V."/>
            <person name="Clum A."/>
            <person name="Steindorff A."/>
            <person name="Ohm R."/>
            <person name="Martin F."/>
            <person name="Silar P."/>
            <person name="Natvig D."/>
            <person name="Lalanne C."/>
            <person name="Gautier V."/>
            <person name="Ament-velasquez S.L."/>
            <person name="Kruys A."/>
            <person name="Hutchinson M.I."/>
            <person name="Powell A.J."/>
            <person name="Barry K."/>
            <person name="Miller A.N."/>
            <person name="Grigoriev I.V."/>
            <person name="Debuchy R."/>
            <person name="Gladieux P."/>
            <person name="Thoren M.H."/>
            <person name="Johannesson H."/>
        </authorList>
    </citation>
    <scope>NUCLEOTIDE SEQUENCE</scope>
    <source>
        <strain evidence="1">CBS 232.78</strain>
    </source>
</reference>
<organism evidence="1 2">
    <name type="scientific">Podospora didyma</name>
    <dbReference type="NCBI Taxonomy" id="330526"/>
    <lineage>
        <taxon>Eukaryota</taxon>
        <taxon>Fungi</taxon>
        <taxon>Dikarya</taxon>
        <taxon>Ascomycota</taxon>
        <taxon>Pezizomycotina</taxon>
        <taxon>Sordariomycetes</taxon>
        <taxon>Sordariomycetidae</taxon>
        <taxon>Sordariales</taxon>
        <taxon>Podosporaceae</taxon>
        <taxon>Podospora</taxon>
    </lineage>
</organism>
<reference evidence="1" key="1">
    <citation type="journal article" date="2023" name="Mol. Phylogenet. Evol.">
        <title>Genome-scale phylogeny and comparative genomics of the fungal order Sordariales.</title>
        <authorList>
            <person name="Hensen N."/>
            <person name="Bonometti L."/>
            <person name="Westerberg I."/>
            <person name="Brannstrom I.O."/>
            <person name="Guillou S."/>
            <person name="Cros-Aarteil S."/>
            <person name="Calhoun S."/>
            <person name="Haridas S."/>
            <person name="Kuo A."/>
            <person name="Mondo S."/>
            <person name="Pangilinan J."/>
            <person name="Riley R."/>
            <person name="LaButti K."/>
            <person name="Andreopoulos B."/>
            <person name="Lipzen A."/>
            <person name="Chen C."/>
            <person name="Yan M."/>
            <person name="Daum C."/>
            <person name="Ng V."/>
            <person name="Clum A."/>
            <person name="Steindorff A."/>
            <person name="Ohm R.A."/>
            <person name="Martin F."/>
            <person name="Silar P."/>
            <person name="Natvig D.O."/>
            <person name="Lalanne C."/>
            <person name="Gautier V."/>
            <person name="Ament-Velasquez S.L."/>
            <person name="Kruys A."/>
            <person name="Hutchinson M.I."/>
            <person name="Powell A.J."/>
            <person name="Barry K."/>
            <person name="Miller A.N."/>
            <person name="Grigoriev I.V."/>
            <person name="Debuchy R."/>
            <person name="Gladieux P."/>
            <person name="Hiltunen Thoren M."/>
            <person name="Johannesson H."/>
        </authorList>
    </citation>
    <scope>NUCLEOTIDE SEQUENCE</scope>
    <source>
        <strain evidence="1">CBS 232.78</strain>
    </source>
</reference>
<sequence>MSGRDGSNTLPRVRRILFTTTSHDQGYSGDPERQGTYLHSHTFFDVHVVEPSGHDRVPPRTLQFNMHARRAYRTHINCWDYRDAEYRADGDPSSALLWQSLGLSLQDWLQSIRNGDSVQIVPRVGRRGVLGELDECVGEDLDAMTVIAEQYSGGVAAPPPSLPELRTTHGIIADHHDAGQGSDDIPFYQMHHTRVFRRPRFQRVWILQEVWGSAASEAPPFGSSVSRSEAPSWALGPDVSGAWWGATLALRATACPYLASSRNEVDLDLLSPANVNTPQHAAACLTLALRGGASRA</sequence>
<dbReference type="EMBL" id="JAULSW010000003">
    <property type="protein sequence ID" value="KAK3386809.1"/>
    <property type="molecule type" value="Genomic_DNA"/>
</dbReference>
<evidence type="ECO:0000313" key="1">
    <source>
        <dbReference type="EMBL" id="KAK3386809.1"/>
    </source>
</evidence>
<dbReference type="AlphaFoldDB" id="A0AAE0NSD4"/>
<comment type="caution">
    <text evidence="1">The sequence shown here is derived from an EMBL/GenBank/DDBJ whole genome shotgun (WGS) entry which is preliminary data.</text>
</comment>
<keyword evidence="2" id="KW-1185">Reference proteome</keyword>
<proteinExistence type="predicted"/>